<evidence type="ECO:0000256" key="7">
    <source>
        <dbReference type="ARBA" id="ARBA00023157"/>
    </source>
</evidence>
<dbReference type="Proteomes" id="UP001162480">
    <property type="component" value="Chromosome 4"/>
</dbReference>
<proteinExistence type="inferred from homology"/>
<keyword evidence="11" id="KW-1185">Reference proteome</keyword>
<evidence type="ECO:0000256" key="2">
    <source>
        <dbReference type="ARBA" id="ARBA00009657"/>
    </source>
</evidence>
<evidence type="ECO:0000256" key="3">
    <source>
        <dbReference type="ARBA" id="ARBA00022475"/>
    </source>
</evidence>
<keyword evidence="3" id="KW-1003">Cell membrane</keyword>
<gene>
    <name evidence="10" type="ORF">OCTVUL_1B009409</name>
</gene>
<evidence type="ECO:0000313" key="10">
    <source>
        <dbReference type="EMBL" id="CAI9720965.1"/>
    </source>
</evidence>
<dbReference type="GO" id="GO:0005886">
    <property type="term" value="C:plasma membrane"/>
    <property type="evidence" value="ECO:0007669"/>
    <property type="project" value="UniProtKB-SubCell"/>
</dbReference>
<dbReference type="InterPro" id="IPR036058">
    <property type="entry name" value="Kazal_dom_sf"/>
</dbReference>
<dbReference type="InterPro" id="IPR004156">
    <property type="entry name" value="OATP"/>
</dbReference>
<feature type="transmembrane region" description="Helical" evidence="8">
    <location>
        <begin position="130"/>
        <end position="148"/>
    </location>
</feature>
<evidence type="ECO:0000259" key="9">
    <source>
        <dbReference type="PROSITE" id="PS51465"/>
    </source>
</evidence>
<reference evidence="10" key="1">
    <citation type="submission" date="2023-08" db="EMBL/GenBank/DDBJ databases">
        <authorList>
            <person name="Alioto T."/>
            <person name="Alioto T."/>
            <person name="Gomez Garrido J."/>
        </authorList>
    </citation>
    <scope>NUCLEOTIDE SEQUENCE</scope>
</reference>
<feature type="transmembrane region" description="Helical" evidence="8">
    <location>
        <begin position="97"/>
        <end position="118"/>
    </location>
</feature>
<dbReference type="Pfam" id="PF07648">
    <property type="entry name" value="Kazal_2"/>
    <property type="match status" value="1"/>
</dbReference>
<name>A0AA36F271_OCTVU</name>
<sequence length="318" mass="35335">MSLVKDLCFILNGIINVNMSTIEKRFGLTSSQAGWIASVHDITAAPVALFVSFIGAVGYKMRWIGFGLFCLSIGSFIIIMPHFAAGEYKWQHNFTGLCSRIIAVPGGAGGQLLGGYICKRFGLKINQMTRLAIVCFVVSLTTWSVVWIKCDGSVLADITEKHDNRRYQLNFSHLDFTAACNIDCYCTTAFYQPICGSNKQLYFSPCHAGCVEHNVNNQSYSNCSCIDDIEQPGYATKGMCKNHGNCYQLFIFLPLLMITFFLTFVARTPLVAVVLRCIPDNQKTFGLGVNHFIRRLVVTASQQFSSVVVITTEDIHHL</sequence>
<dbReference type="PANTHER" id="PTHR11388">
    <property type="entry name" value="ORGANIC ANION TRANSPORTER"/>
    <property type="match status" value="1"/>
</dbReference>
<feature type="domain" description="Kazal-like" evidence="9">
    <location>
        <begin position="174"/>
        <end position="227"/>
    </location>
</feature>
<dbReference type="GO" id="GO:0055085">
    <property type="term" value="P:transmembrane transport"/>
    <property type="evidence" value="ECO:0007669"/>
    <property type="project" value="InterPro"/>
</dbReference>
<organism evidence="10 11">
    <name type="scientific">Octopus vulgaris</name>
    <name type="common">Common octopus</name>
    <dbReference type="NCBI Taxonomy" id="6645"/>
    <lineage>
        <taxon>Eukaryota</taxon>
        <taxon>Metazoa</taxon>
        <taxon>Spiralia</taxon>
        <taxon>Lophotrochozoa</taxon>
        <taxon>Mollusca</taxon>
        <taxon>Cephalopoda</taxon>
        <taxon>Coleoidea</taxon>
        <taxon>Octopodiformes</taxon>
        <taxon>Octopoda</taxon>
        <taxon>Incirrata</taxon>
        <taxon>Octopodidae</taxon>
        <taxon>Octopus</taxon>
    </lineage>
</organism>
<feature type="transmembrane region" description="Helical" evidence="8">
    <location>
        <begin position="35"/>
        <end position="56"/>
    </location>
</feature>
<feature type="transmembrane region" description="Helical" evidence="8">
    <location>
        <begin position="63"/>
        <end position="85"/>
    </location>
</feature>
<evidence type="ECO:0000256" key="6">
    <source>
        <dbReference type="ARBA" id="ARBA00023136"/>
    </source>
</evidence>
<keyword evidence="4 8" id="KW-0812">Transmembrane</keyword>
<dbReference type="SUPFAM" id="SSF100895">
    <property type="entry name" value="Kazal-type serine protease inhibitors"/>
    <property type="match status" value="1"/>
</dbReference>
<evidence type="ECO:0000256" key="8">
    <source>
        <dbReference type="SAM" id="Phobius"/>
    </source>
</evidence>
<evidence type="ECO:0000256" key="1">
    <source>
        <dbReference type="ARBA" id="ARBA00004651"/>
    </source>
</evidence>
<evidence type="ECO:0000313" key="11">
    <source>
        <dbReference type="Proteomes" id="UP001162480"/>
    </source>
</evidence>
<dbReference type="InterPro" id="IPR036259">
    <property type="entry name" value="MFS_trans_sf"/>
</dbReference>
<feature type="transmembrane region" description="Helical" evidence="8">
    <location>
        <begin position="247"/>
        <end position="266"/>
    </location>
</feature>
<protein>
    <submittedName>
        <fullName evidence="10">Solute carrier organic anion transporter family member 4C1 isoform X3</fullName>
    </submittedName>
</protein>
<comment type="subcellular location">
    <subcellularLocation>
        <location evidence="1">Cell membrane</location>
        <topology evidence="1">Multi-pass membrane protein</topology>
    </subcellularLocation>
</comment>
<dbReference type="PANTHER" id="PTHR11388:SF100">
    <property type="entry name" value="SOLUTE CARRIER ORGANIC ANION TRANSPORTER FAMILY MEMBER 4A1"/>
    <property type="match status" value="1"/>
</dbReference>
<dbReference type="PROSITE" id="PS51465">
    <property type="entry name" value="KAZAL_2"/>
    <property type="match status" value="1"/>
</dbReference>
<keyword evidence="6 8" id="KW-0472">Membrane</keyword>
<keyword evidence="5 8" id="KW-1133">Transmembrane helix</keyword>
<dbReference type="AlphaFoldDB" id="A0AA36F271"/>
<dbReference type="InterPro" id="IPR002350">
    <property type="entry name" value="Kazal_dom"/>
</dbReference>
<dbReference type="SUPFAM" id="SSF103473">
    <property type="entry name" value="MFS general substrate transporter"/>
    <property type="match status" value="2"/>
</dbReference>
<keyword evidence="7" id="KW-1015">Disulfide bond</keyword>
<dbReference type="EMBL" id="OX597817">
    <property type="protein sequence ID" value="CAI9720965.1"/>
    <property type="molecule type" value="Genomic_DNA"/>
</dbReference>
<dbReference type="Pfam" id="PF03137">
    <property type="entry name" value="OATP"/>
    <property type="match status" value="2"/>
</dbReference>
<evidence type="ECO:0000256" key="4">
    <source>
        <dbReference type="ARBA" id="ARBA00022692"/>
    </source>
</evidence>
<comment type="similarity">
    <text evidence="2">Belongs to the organo anion transporter (TC 2.A.60) family.</text>
</comment>
<evidence type="ECO:0000256" key="5">
    <source>
        <dbReference type="ARBA" id="ARBA00022989"/>
    </source>
</evidence>
<accession>A0AA36F271</accession>